<reference evidence="3" key="2">
    <citation type="submission" date="2020-09" db="EMBL/GenBank/DDBJ databases">
        <authorList>
            <person name="Sun Q."/>
            <person name="Ohkuma M."/>
        </authorList>
    </citation>
    <scope>NUCLEOTIDE SEQUENCE</scope>
    <source>
        <strain evidence="3">JCM 4714</strain>
    </source>
</reference>
<gene>
    <name evidence="3" type="ORF">GCM10010339_94940</name>
</gene>
<keyword evidence="4" id="KW-1185">Reference proteome</keyword>
<dbReference type="RefSeq" id="WP_373311026.1">
    <property type="nucleotide sequence ID" value="NZ_BMVG01000125.1"/>
</dbReference>
<dbReference type="SUPFAM" id="SSF53098">
    <property type="entry name" value="Ribonuclease H-like"/>
    <property type="match status" value="1"/>
</dbReference>
<evidence type="ECO:0000259" key="2">
    <source>
        <dbReference type="Pfam" id="PF13546"/>
    </source>
</evidence>
<dbReference type="InterPro" id="IPR012337">
    <property type="entry name" value="RNaseH-like_sf"/>
</dbReference>
<dbReference type="NCBIfam" id="NF041680">
    <property type="entry name" value="transp_NF041680"/>
    <property type="match status" value="1"/>
</dbReference>
<comment type="caution">
    <text evidence="3">The sequence shown here is derived from an EMBL/GenBank/DDBJ whole genome shotgun (WGS) entry which is preliminary data.</text>
</comment>
<evidence type="ECO:0000313" key="3">
    <source>
        <dbReference type="EMBL" id="GGW25525.1"/>
    </source>
</evidence>
<evidence type="ECO:0000313" key="4">
    <source>
        <dbReference type="Proteomes" id="UP000655443"/>
    </source>
</evidence>
<feature type="compositionally biased region" description="Basic residues" evidence="1">
    <location>
        <begin position="478"/>
        <end position="491"/>
    </location>
</feature>
<dbReference type="InterPro" id="IPR038721">
    <property type="entry name" value="IS701-like_DDE_dom"/>
</dbReference>
<accession>A0A918IQH1</accession>
<organism evidence="3 4">
    <name type="scientific">Streptomyces alanosinicus</name>
    <dbReference type="NCBI Taxonomy" id="68171"/>
    <lineage>
        <taxon>Bacteria</taxon>
        <taxon>Bacillati</taxon>
        <taxon>Actinomycetota</taxon>
        <taxon>Actinomycetes</taxon>
        <taxon>Kitasatosporales</taxon>
        <taxon>Streptomycetaceae</taxon>
        <taxon>Streptomyces</taxon>
    </lineage>
</organism>
<proteinExistence type="predicted"/>
<reference evidence="3" key="1">
    <citation type="journal article" date="2014" name="Int. J. Syst. Evol. Microbiol.">
        <title>Complete genome sequence of Corynebacterium casei LMG S-19264T (=DSM 44701T), isolated from a smear-ripened cheese.</title>
        <authorList>
            <consortium name="US DOE Joint Genome Institute (JGI-PGF)"/>
            <person name="Walter F."/>
            <person name="Albersmeier A."/>
            <person name="Kalinowski J."/>
            <person name="Ruckert C."/>
        </authorList>
    </citation>
    <scope>NUCLEOTIDE SEQUENCE</scope>
    <source>
        <strain evidence="3">JCM 4714</strain>
    </source>
</reference>
<feature type="domain" description="Transposase IS701-like DDE" evidence="2">
    <location>
        <begin position="22"/>
        <end position="291"/>
    </location>
</feature>
<dbReference type="Proteomes" id="UP000655443">
    <property type="component" value="Unassembled WGS sequence"/>
</dbReference>
<sequence length="491" mass="54341">MSPVHQDVLRDAFAEVSRFRTELYACLTARGDALFELCDALLCTDGPVRTLVDLALAPEHRRGHGALYGGLNQGRIDVARLRRALASVPLPRAADGRIVLAADVSPWLRPDANTCPDRAFCHTFGRGGAKHQMIPGWPYSVVVALETGRTSWTAVLDAVRLDPGADVAAVTTVQLREVVERLVAAGQWKQGDPNVLVVLDAGYDAPRIAHLLGDLPVEVLGRLRSDRVMRRPTPSLKEYALSYPQGGRPPKHGGEFVFGDPATWGAEQAVTVTDTRRYGKATAQAWDRLHPRLTRRAAWLDHEGPLPIIEGTVIRLAVEKLPSGGVNKPLRLWWSGTAATTTDLDRCWQSFLRRFDIEHMFRLFKQTLGRTRPRLRSPEAADRWTWLVIAAYTQLRLARPLAADLRRPREKPAEPNRLTPARVRRGFRNLRAKTGSPAGAPKPSRPGPGRPPGSKNRHLATRHDVGRVLVTGEAYSRPAHHKVGTKPRRTG</sequence>
<feature type="compositionally biased region" description="Basic residues" evidence="1">
    <location>
        <begin position="422"/>
        <end position="431"/>
    </location>
</feature>
<dbReference type="Pfam" id="PF13546">
    <property type="entry name" value="DDE_5"/>
    <property type="match status" value="1"/>
</dbReference>
<feature type="region of interest" description="Disordered" evidence="1">
    <location>
        <begin position="406"/>
        <end position="491"/>
    </location>
</feature>
<evidence type="ECO:0000256" key="1">
    <source>
        <dbReference type="SAM" id="MobiDB-lite"/>
    </source>
</evidence>
<dbReference type="EMBL" id="BMVG01000125">
    <property type="protein sequence ID" value="GGW25525.1"/>
    <property type="molecule type" value="Genomic_DNA"/>
</dbReference>
<name>A0A918IQH1_9ACTN</name>
<dbReference type="AlphaFoldDB" id="A0A918IQH1"/>
<protein>
    <recommendedName>
        <fullName evidence="2">Transposase IS701-like DDE domain-containing protein</fullName>
    </recommendedName>
</protein>